<evidence type="ECO:0000313" key="2">
    <source>
        <dbReference type="Proteomes" id="UP000006468"/>
    </source>
</evidence>
<name>D5QB76_NOVHA</name>
<dbReference type="Proteomes" id="UP000006468">
    <property type="component" value="Chromosome"/>
</dbReference>
<dbReference type="EMBL" id="ADTV01000004">
    <property type="protein sequence ID" value="EFG85562.1"/>
    <property type="molecule type" value="Genomic_DNA"/>
</dbReference>
<proteinExistence type="predicted"/>
<accession>D5QB76</accession>
<organism evidence="1 2">
    <name type="scientific">Novacetimonas hansenii ATCC 23769</name>
    <dbReference type="NCBI Taxonomy" id="714995"/>
    <lineage>
        <taxon>Bacteria</taxon>
        <taxon>Pseudomonadati</taxon>
        <taxon>Pseudomonadota</taxon>
        <taxon>Alphaproteobacteria</taxon>
        <taxon>Acetobacterales</taxon>
        <taxon>Acetobacteraceae</taxon>
        <taxon>Novacetimonas</taxon>
    </lineage>
</organism>
<reference evidence="1 2" key="1">
    <citation type="journal article" date="2010" name="J. Bacteriol.">
        <title>Genome sequence of a cellulose-producing bacterium, Gluconacetobacter hansenii ATCC 23769.</title>
        <authorList>
            <person name="Iyer P.R."/>
            <person name="Geib S.M."/>
            <person name="Catchmark J."/>
            <person name="Kao T.H."/>
            <person name="Tien M."/>
        </authorList>
    </citation>
    <scope>NUCLEOTIDE SEQUENCE [LARGE SCALE GENOMIC DNA]</scope>
    <source>
        <strain evidence="1 2">ATCC 23769</strain>
    </source>
</reference>
<comment type="caution">
    <text evidence="1">The sequence shown here is derived from an EMBL/GenBank/DDBJ whole genome shotgun (WGS) entry which is preliminary data.</text>
</comment>
<gene>
    <name evidence="1" type="ORF">GXY_01836</name>
</gene>
<evidence type="ECO:0000313" key="1">
    <source>
        <dbReference type="EMBL" id="EFG85562.1"/>
    </source>
</evidence>
<sequence length="30" mass="3279">MRVVSVLVFNVAEGALVMLLPGMRRKASSF</sequence>
<dbReference type="AlphaFoldDB" id="D5QB76"/>
<dbReference type="HOGENOM" id="CLU_3404069_0_0_5"/>
<protein>
    <submittedName>
        <fullName evidence="1">Uncharacterized protein</fullName>
    </submittedName>
</protein>